<accession>A0ACB7RV57</accession>
<dbReference type="EMBL" id="CM023487">
    <property type="protein sequence ID" value="KAH6925339.1"/>
    <property type="molecule type" value="Genomic_DNA"/>
</dbReference>
<gene>
    <name evidence="1" type="ORF">HPB50_003880</name>
</gene>
<keyword evidence="2" id="KW-1185">Reference proteome</keyword>
<reference evidence="1" key="1">
    <citation type="submission" date="2020-05" db="EMBL/GenBank/DDBJ databases">
        <title>Large-scale comparative analyses of tick genomes elucidate their genetic diversity and vector capacities.</title>
        <authorList>
            <person name="Jia N."/>
            <person name="Wang J."/>
            <person name="Shi W."/>
            <person name="Du L."/>
            <person name="Sun Y."/>
            <person name="Zhan W."/>
            <person name="Jiang J."/>
            <person name="Wang Q."/>
            <person name="Zhang B."/>
            <person name="Ji P."/>
            <person name="Sakyi L.B."/>
            <person name="Cui X."/>
            <person name="Yuan T."/>
            <person name="Jiang B."/>
            <person name="Yang W."/>
            <person name="Lam T.T.-Y."/>
            <person name="Chang Q."/>
            <person name="Ding S."/>
            <person name="Wang X."/>
            <person name="Zhu J."/>
            <person name="Ruan X."/>
            <person name="Zhao L."/>
            <person name="Wei J."/>
            <person name="Que T."/>
            <person name="Du C."/>
            <person name="Cheng J."/>
            <person name="Dai P."/>
            <person name="Han X."/>
            <person name="Huang E."/>
            <person name="Gao Y."/>
            <person name="Liu J."/>
            <person name="Shao H."/>
            <person name="Ye R."/>
            <person name="Li L."/>
            <person name="Wei W."/>
            <person name="Wang X."/>
            <person name="Wang C."/>
            <person name="Yang T."/>
            <person name="Huo Q."/>
            <person name="Li W."/>
            <person name="Guo W."/>
            <person name="Chen H."/>
            <person name="Zhou L."/>
            <person name="Ni X."/>
            <person name="Tian J."/>
            <person name="Zhou Y."/>
            <person name="Sheng Y."/>
            <person name="Liu T."/>
            <person name="Pan Y."/>
            <person name="Xia L."/>
            <person name="Li J."/>
            <person name="Zhao F."/>
            <person name="Cao W."/>
        </authorList>
    </citation>
    <scope>NUCLEOTIDE SEQUENCE</scope>
    <source>
        <strain evidence="1">Hyas-2018</strain>
    </source>
</reference>
<proteinExistence type="predicted"/>
<evidence type="ECO:0000313" key="1">
    <source>
        <dbReference type="EMBL" id="KAH6925339.1"/>
    </source>
</evidence>
<name>A0ACB7RV57_HYAAI</name>
<evidence type="ECO:0000313" key="2">
    <source>
        <dbReference type="Proteomes" id="UP000821845"/>
    </source>
</evidence>
<comment type="caution">
    <text evidence="1">The sequence shown here is derived from an EMBL/GenBank/DDBJ whole genome shotgun (WGS) entry which is preliminary data.</text>
</comment>
<protein>
    <submittedName>
        <fullName evidence="1">Uncharacterized protein</fullName>
    </submittedName>
</protein>
<sequence length="369" mass="41025">MFSQCSADGNSTMTFTRRQLLAAASARLETHLKRSIRASESREPPPSGRSVLHRFPLKLRHLDICGRRPLPALSRKHRRRFPGQPTSTAMGTTNLARRREPGNGCIPPAVRMKSIVLRGNSPQTPSLRRASNKATILRGSLPMRSQGPSARQLTVTNSNAPSSPRPDKYKSQQPLMDLCFKTRIFSKLQVVRGQSCVAAGDPRLTCKIREGGHGVDHTCAHRHWLAVQVHRGMRRDAARGYVKPKCFVAIVCHAVLPLSPLPWAHDKQVNPFHLAGRFGCTHALEPSFETPVHPAASSSLASCPANNPAITCFYEMQVLRHPCGLCVFKSRKQGRRRGEPLRPHCFQSTEAGRSGRWSSRRWPAATHQH</sequence>
<organism evidence="1 2">
    <name type="scientific">Hyalomma asiaticum</name>
    <name type="common">Tick</name>
    <dbReference type="NCBI Taxonomy" id="266040"/>
    <lineage>
        <taxon>Eukaryota</taxon>
        <taxon>Metazoa</taxon>
        <taxon>Ecdysozoa</taxon>
        <taxon>Arthropoda</taxon>
        <taxon>Chelicerata</taxon>
        <taxon>Arachnida</taxon>
        <taxon>Acari</taxon>
        <taxon>Parasitiformes</taxon>
        <taxon>Ixodida</taxon>
        <taxon>Ixodoidea</taxon>
        <taxon>Ixodidae</taxon>
        <taxon>Hyalomminae</taxon>
        <taxon>Hyalomma</taxon>
    </lineage>
</organism>
<dbReference type="Proteomes" id="UP000821845">
    <property type="component" value="Chromosome 7"/>
</dbReference>